<dbReference type="RefSeq" id="WP_123888248.1">
    <property type="nucleotide sequence ID" value="NZ_RKKU01000002.1"/>
</dbReference>
<protein>
    <submittedName>
        <fullName evidence="2">VOC family protein</fullName>
    </submittedName>
</protein>
<dbReference type="Pfam" id="PF00903">
    <property type="entry name" value="Glyoxalase"/>
    <property type="match status" value="1"/>
</dbReference>
<dbReference type="Proteomes" id="UP000275199">
    <property type="component" value="Unassembled WGS sequence"/>
</dbReference>
<dbReference type="PROSITE" id="PS51819">
    <property type="entry name" value="VOC"/>
    <property type="match status" value="1"/>
</dbReference>
<dbReference type="PANTHER" id="PTHR35006:SF1">
    <property type="entry name" value="BLL2941 PROTEIN"/>
    <property type="match status" value="1"/>
</dbReference>
<dbReference type="InterPro" id="IPR004360">
    <property type="entry name" value="Glyas_Fos-R_dOase_dom"/>
</dbReference>
<proteinExistence type="predicted"/>
<feature type="domain" description="VOC" evidence="1">
    <location>
        <begin position="1"/>
        <end position="134"/>
    </location>
</feature>
<reference evidence="2 3" key="1">
    <citation type="submission" date="2018-11" db="EMBL/GenBank/DDBJ databases">
        <authorList>
            <person name="Jang G.I."/>
            <person name="Hwang C.Y."/>
        </authorList>
    </citation>
    <scope>NUCLEOTIDE SEQUENCE [LARGE SCALE GENOMIC DNA]</scope>
    <source>
        <strain evidence="2 3">SSM26</strain>
    </source>
</reference>
<dbReference type="CDD" id="cd07262">
    <property type="entry name" value="VOC_like"/>
    <property type="match status" value="1"/>
</dbReference>
<comment type="caution">
    <text evidence="2">The sequence shown here is derived from an EMBL/GenBank/DDBJ whole genome shotgun (WGS) entry which is preliminary data.</text>
</comment>
<dbReference type="SUPFAM" id="SSF54593">
    <property type="entry name" value="Glyoxalase/Bleomycin resistance protein/Dihydroxybiphenyl dioxygenase"/>
    <property type="match status" value="1"/>
</dbReference>
<dbReference type="Gene3D" id="3.10.180.10">
    <property type="entry name" value="2,3-Dihydroxybiphenyl 1,2-Dioxygenase, domain 1"/>
    <property type="match status" value="1"/>
</dbReference>
<evidence type="ECO:0000313" key="3">
    <source>
        <dbReference type="Proteomes" id="UP000275199"/>
    </source>
</evidence>
<organism evidence="2 3">
    <name type="scientific">Pseudomonas neustonica</name>
    <dbReference type="NCBI Taxonomy" id="2487346"/>
    <lineage>
        <taxon>Bacteria</taxon>
        <taxon>Pseudomonadati</taxon>
        <taxon>Pseudomonadota</taxon>
        <taxon>Gammaproteobacteria</taxon>
        <taxon>Pseudomonadales</taxon>
        <taxon>Pseudomonadaceae</taxon>
        <taxon>Pseudomonas</taxon>
    </lineage>
</organism>
<name>A0ABX9XM07_9PSED</name>
<accession>A0ABX9XM07</accession>
<sequence>MFSYMTLGTSDLQRSIRFYDPVMGALGIQRCATPGEEDDWQGWAGWGFYENQGEKELALWLCEPFNAKPPTVGNGTMVAFKANSWEQVRDFHAAALANGGSDEGEPALRPQYNPDFFSAYVRDPDGNKLAAVCRGFTAEPD</sequence>
<evidence type="ECO:0000313" key="2">
    <source>
        <dbReference type="EMBL" id="ROZ87959.1"/>
    </source>
</evidence>
<keyword evidence="3" id="KW-1185">Reference proteome</keyword>
<dbReference type="InterPro" id="IPR029068">
    <property type="entry name" value="Glyas_Bleomycin-R_OHBP_Dase"/>
</dbReference>
<dbReference type="PANTHER" id="PTHR35006">
    <property type="entry name" value="GLYOXALASE FAMILY PROTEIN (AFU_ORTHOLOGUE AFUA_5G14830)"/>
    <property type="match status" value="1"/>
</dbReference>
<gene>
    <name evidence="2" type="ORF">EF096_03600</name>
</gene>
<dbReference type="InterPro" id="IPR037523">
    <property type="entry name" value="VOC_core"/>
</dbReference>
<evidence type="ECO:0000259" key="1">
    <source>
        <dbReference type="PROSITE" id="PS51819"/>
    </source>
</evidence>
<dbReference type="EMBL" id="RKKU01000002">
    <property type="protein sequence ID" value="ROZ87959.1"/>
    <property type="molecule type" value="Genomic_DNA"/>
</dbReference>